<evidence type="ECO:0000313" key="3">
    <source>
        <dbReference type="Proteomes" id="UP000235672"/>
    </source>
</evidence>
<dbReference type="AlphaFoldDB" id="A0A2J6QQ37"/>
<evidence type="ECO:0000313" key="2">
    <source>
        <dbReference type="EMBL" id="PMD28368.1"/>
    </source>
</evidence>
<dbReference type="Proteomes" id="UP000235672">
    <property type="component" value="Unassembled WGS sequence"/>
</dbReference>
<protein>
    <submittedName>
        <fullName evidence="2">Uncharacterized protein</fullName>
    </submittedName>
</protein>
<reference evidence="2 3" key="1">
    <citation type="submission" date="2016-05" db="EMBL/GenBank/DDBJ databases">
        <title>A degradative enzymes factory behind the ericoid mycorrhizal symbiosis.</title>
        <authorList>
            <consortium name="DOE Joint Genome Institute"/>
            <person name="Martino E."/>
            <person name="Morin E."/>
            <person name="Grelet G."/>
            <person name="Kuo A."/>
            <person name="Kohler A."/>
            <person name="Daghino S."/>
            <person name="Barry K."/>
            <person name="Choi C."/>
            <person name="Cichocki N."/>
            <person name="Clum A."/>
            <person name="Copeland A."/>
            <person name="Hainaut M."/>
            <person name="Haridas S."/>
            <person name="Labutti K."/>
            <person name="Lindquist E."/>
            <person name="Lipzen A."/>
            <person name="Khouja H.-R."/>
            <person name="Murat C."/>
            <person name="Ohm R."/>
            <person name="Olson A."/>
            <person name="Spatafora J."/>
            <person name="Veneault-Fourrey C."/>
            <person name="Henrissat B."/>
            <person name="Grigoriev I."/>
            <person name="Martin F."/>
            <person name="Perotto S."/>
        </authorList>
    </citation>
    <scope>NUCLEOTIDE SEQUENCE [LARGE SCALE GENOMIC DNA]</scope>
    <source>
        <strain evidence="2 3">UAMH 7357</strain>
    </source>
</reference>
<sequence>MRTSTRVESHFKSPFWPGPDGARQISVHDPVPRPGANANANPLDPAPCHHRKCAEEKRERGHEERERKDTAKIFQALKPSHKAQPFSSLVLTSYFTITNPPPSLQLASSHPPSYLFPPTRPSCALKSRTASTTGWLACLLVQPVAPSPGNSAIPDQAVDPQLLHSWPRSLTSAPPKFCDSFPNVVERNSTPRYPRHQTSQDNTYTQRARNANCRQISARCVRVPACLSRSAPSWGTNEGLVARHNSLPYPQPSTTYLLLARPPRPRCSKPLELCLLSSSAAFFVNELSPYHSLSVTYFDTLPW</sequence>
<keyword evidence="3" id="KW-1185">Reference proteome</keyword>
<feature type="compositionally biased region" description="Basic and acidic residues" evidence="1">
    <location>
        <begin position="1"/>
        <end position="11"/>
    </location>
</feature>
<dbReference type="EMBL" id="KZ613464">
    <property type="protein sequence ID" value="PMD28368.1"/>
    <property type="molecule type" value="Genomic_DNA"/>
</dbReference>
<name>A0A2J6QQ37_9HELO</name>
<proteinExistence type="predicted"/>
<feature type="compositionally biased region" description="Low complexity" evidence="1">
    <location>
        <begin position="34"/>
        <end position="43"/>
    </location>
</feature>
<feature type="region of interest" description="Disordered" evidence="1">
    <location>
        <begin position="1"/>
        <end position="49"/>
    </location>
</feature>
<organism evidence="2 3">
    <name type="scientific">Hyaloscypha hepaticicola</name>
    <dbReference type="NCBI Taxonomy" id="2082293"/>
    <lineage>
        <taxon>Eukaryota</taxon>
        <taxon>Fungi</taxon>
        <taxon>Dikarya</taxon>
        <taxon>Ascomycota</taxon>
        <taxon>Pezizomycotina</taxon>
        <taxon>Leotiomycetes</taxon>
        <taxon>Helotiales</taxon>
        <taxon>Hyaloscyphaceae</taxon>
        <taxon>Hyaloscypha</taxon>
    </lineage>
</organism>
<accession>A0A2J6QQ37</accession>
<evidence type="ECO:0000256" key="1">
    <source>
        <dbReference type="SAM" id="MobiDB-lite"/>
    </source>
</evidence>
<gene>
    <name evidence="2" type="ORF">NA56DRAFT_11872</name>
</gene>